<protein>
    <submittedName>
        <fullName evidence="2">Uncharacterized protein</fullName>
    </submittedName>
</protein>
<dbReference type="Proteomes" id="UP000251314">
    <property type="component" value="Unassembled WGS sequence"/>
</dbReference>
<dbReference type="EMBL" id="MJFZ01000004">
    <property type="protein sequence ID" value="RAW43399.1"/>
    <property type="molecule type" value="Genomic_DNA"/>
</dbReference>
<sequence>MRGLKKRKSAEYTQRQATPISLDMLRVRHSHLVIAPGFTEASRLRFFAVPALAFYGMCLINEVFSLKRKNPTLGLTRPSTSDAEVSSTYGAYKLEGRKAEVAEGRCNNMHHLDDSESSTDVLSQLTTWLTLSKISKSVIKTDDSSPGCENARVEWGKKMLNRHSLHCSNVLFEISIEMGCPRVGTFDNNGATSGSPLTRSAALVPSTGLCLRRLNDDSHCAWRSGGLGGLKTSRLRPFCVICWTKQLRMKTRNWWTA</sequence>
<evidence type="ECO:0000313" key="1">
    <source>
        <dbReference type="EMBL" id="KAG2913793.1"/>
    </source>
</evidence>
<keyword evidence="3" id="KW-1185">Reference proteome</keyword>
<evidence type="ECO:0000313" key="2">
    <source>
        <dbReference type="EMBL" id="RAW43399.1"/>
    </source>
</evidence>
<dbReference type="VEuPathDB" id="FungiDB:PC110_g363"/>
<organism evidence="2 3">
    <name type="scientific">Phytophthora cactorum</name>
    <dbReference type="NCBI Taxonomy" id="29920"/>
    <lineage>
        <taxon>Eukaryota</taxon>
        <taxon>Sar</taxon>
        <taxon>Stramenopiles</taxon>
        <taxon>Oomycota</taxon>
        <taxon>Peronosporomycetes</taxon>
        <taxon>Peronosporales</taxon>
        <taxon>Peronosporaceae</taxon>
        <taxon>Phytophthora</taxon>
    </lineage>
</organism>
<reference evidence="2 3" key="1">
    <citation type="submission" date="2018-01" db="EMBL/GenBank/DDBJ databases">
        <title>Draft genome of the strawberry crown rot pathogen Phytophthora cactorum.</title>
        <authorList>
            <person name="Armitage A.D."/>
            <person name="Lysoe E."/>
            <person name="Nellist C.F."/>
            <person name="Harrison R.J."/>
            <person name="Brurberg M.B."/>
        </authorList>
    </citation>
    <scope>NUCLEOTIDE SEQUENCE [LARGE SCALE GENOMIC DNA]</scope>
    <source>
        <strain evidence="2 3">10300</strain>
    </source>
</reference>
<dbReference type="OrthoDB" id="129120at2759"/>
<evidence type="ECO:0000313" key="3">
    <source>
        <dbReference type="Proteomes" id="UP000251314"/>
    </source>
</evidence>
<dbReference type="STRING" id="29920.A0A329T434"/>
<proteinExistence type="predicted"/>
<dbReference type="Proteomes" id="UP000774804">
    <property type="component" value="Unassembled WGS sequence"/>
</dbReference>
<accession>A0A329T434</accession>
<comment type="caution">
    <text evidence="2">The sequence shown here is derived from an EMBL/GenBank/DDBJ whole genome shotgun (WGS) entry which is preliminary data.</text>
</comment>
<dbReference type="AlphaFoldDB" id="A0A329T434"/>
<reference evidence="1" key="2">
    <citation type="submission" date="2018-10" db="EMBL/GenBank/DDBJ databases">
        <title>Effector identification in a new, highly contiguous assembly of the strawberry crown rot pathogen Phytophthora cactorum.</title>
        <authorList>
            <person name="Armitage A.D."/>
            <person name="Nellist C.F."/>
            <person name="Bates H."/>
            <person name="Vickerstaff R.J."/>
            <person name="Harrison R.J."/>
        </authorList>
    </citation>
    <scope>NUCLEOTIDE SEQUENCE</scope>
    <source>
        <strain evidence="1">4032</strain>
    </source>
</reference>
<gene>
    <name evidence="2" type="ORF">PC110_g363</name>
    <name evidence="1" type="ORF">PC115_g11878</name>
</gene>
<name>A0A329T434_9STRA</name>
<dbReference type="EMBL" id="RCMI01000383">
    <property type="protein sequence ID" value="KAG2913793.1"/>
    <property type="molecule type" value="Genomic_DNA"/>
</dbReference>